<dbReference type="PANTHER" id="PTHR23303:SF15">
    <property type="entry name" value="COLOSSIN-A"/>
    <property type="match status" value="1"/>
</dbReference>
<proteinExistence type="predicted"/>
<evidence type="ECO:0000256" key="1">
    <source>
        <dbReference type="ARBA" id="ARBA00004613"/>
    </source>
</evidence>
<dbReference type="SUPFAM" id="SSF48452">
    <property type="entry name" value="TPR-like"/>
    <property type="match status" value="1"/>
</dbReference>
<evidence type="ECO:0000256" key="3">
    <source>
        <dbReference type="ARBA" id="ARBA00022729"/>
    </source>
</evidence>
<dbReference type="Gene3D" id="2.60.40.10">
    <property type="entry name" value="Immunoglobulins"/>
    <property type="match status" value="2"/>
</dbReference>
<evidence type="ECO:0000256" key="5">
    <source>
        <dbReference type="SAM" id="MobiDB-lite"/>
    </source>
</evidence>
<dbReference type="InterPro" id="IPR019734">
    <property type="entry name" value="TPR_rpt"/>
</dbReference>
<feature type="domain" description="SD-repeat containing protein B" evidence="6">
    <location>
        <begin position="531"/>
        <end position="594"/>
    </location>
</feature>
<comment type="caution">
    <text evidence="7">The sequence shown here is derived from an EMBL/GenBank/DDBJ whole genome shotgun (WGS) entry which is preliminary data.</text>
</comment>
<dbReference type="Proteomes" id="UP000736328">
    <property type="component" value="Unassembled WGS sequence"/>
</dbReference>
<dbReference type="PROSITE" id="PS50005">
    <property type="entry name" value="TPR"/>
    <property type="match status" value="1"/>
</dbReference>
<dbReference type="InterPro" id="IPR011990">
    <property type="entry name" value="TPR-like_helical_dom_sf"/>
</dbReference>
<keyword evidence="3" id="KW-0732">Signal</keyword>
<feature type="region of interest" description="Disordered" evidence="5">
    <location>
        <begin position="736"/>
        <end position="767"/>
    </location>
</feature>
<sequence length="821" mass="91377">MKFSRLHILIGPALILLSSSLLADELLLRVQREEAFSNSGYRESRWFYAGLLSKKLEGFSLAADLSLVKDKSQVGLYRGQFKIQDWLLGGLKNSVSFGDGDIIYGELAGHIKFRGIGLDMRPAQNETLRQRLRQGFDKLSLTAQPGRSGQEWQLKTFGGLIQTPQAGRVTASYGFKDRVWGADFQWKPFRALQLREYFSQRQGTHNLTLAGTGANLNWRKFSLFFEVSGCHRPGFKNNLGFAYNTGLGYAQDVFFSRVSYLHFDSTFANLVNVSENPKAKDRLSLSLGLNFERYLQLNISGFSLKSIGRQRAGTALDYSQGGSGLLRLSLPSAPAASFGYEAAYNEQTANDSLEFEIFKKENTVERIWAELSKDLKFAALSGRYQDRKLLPRNDSLGLLSKEREWEAGLKSGQWKGCWIYFGYVWGKRNQAFGLNPAFEQPWSKYKANLGLSPIKALSLNLQAELLEEKEKTKSFSGSLYGAVILPYSFMIKAYYRPTFGLGSKTNNYKSQYLSVSLERRANLSSDEIKGNVFIDANKNGKREREEKGISGIRVKANGQGETVTDNQGKYRFVNLKPKAYDVQMDLATLPADYTPISPLVQTVSTGGLTSRKADFAVSVLGTVKGRVFIDENNNGIFDDGETGVSEVTVVLKPEGLIAISNGNGLFRFSNVPVSEHYANLDISSLPPDYVAEPKTFKFKVGTGQEIEGLNFPVKRLARTVKKVVLSPIEGVKAASAMQKQAELAPPPPRPGRKPAPPPGPKASPQEIESLIKRATSLYTSEKYEEAVALWKKILRLDPGNSKAQKNLKRTLAKLKAMRRGR</sequence>
<evidence type="ECO:0000256" key="2">
    <source>
        <dbReference type="ARBA" id="ARBA00022525"/>
    </source>
</evidence>
<gene>
    <name evidence="7" type="ORF">HY768_09565</name>
</gene>
<keyword evidence="4" id="KW-0802">TPR repeat</keyword>
<name>A0A933MK85_UNCT6</name>
<evidence type="ECO:0000259" key="6">
    <source>
        <dbReference type="Pfam" id="PF17210"/>
    </source>
</evidence>
<dbReference type="SUPFAM" id="SSF117074">
    <property type="entry name" value="Hypothetical protein PA1324"/>
    <property type="match status" value="2"/>
</dbReference>
<reference evidence="7" key="1">
    <citation type="submission" date="2020-07" db="EMBL/GenBank/DDBJ databases">
        <title>Huge and variable diversity of episymbiotic CPR bacteria and DPANN archaea in groundwater ecosystems.</title>
        <authorList>
            <person name="He C.Y."/>
            <person name="Keren R."/>
            <person name="Whittaker M."/>
            <person name="Farag I.F."/>
            <person name="Doudna J."/>
            <person name="Cate J.H.D."/>
            <person name="Banfield J.F."/>
        </authorList>
    </citation>
    <scope>NUCLEOTIDE SEQUENCE</scope>
    <source>
        <strain evidence="7">NC_groundwater_1520_Pr4_B-0.1um_53_5</strain>
    </source>
</reference>
<dbReference type="InterPro" id="IPR033764">
    <property type="entry name" value="Sdr_B"/>
</dbReference>
<feature type="compositionally biased region" description="Pro residues" evidence="5">
    <location>
        <begin position="744"/>
        <end position="761"/>
    </location>
</feature>
<dbReference type="AlphaFoldDB" id="A0A933MK85"/>
<evidence type="ECO:0000313" key="7">
    <source>
        <dbReference type="EMBL" id="MBI4727444.1"/>
    </source>
</evidence>
<dbReference type="EMBL" id="JACQXR010000127">
    <property type="protein sequence ID" value="MBI4727444.1"/>
    <property type="molecule type" value="Genomic_DNA"/>
</dbReference>
<comment type="subcellular location">
    <subcellularLocation>
        <location evidence="1">Secreted</location>
    </subcellularLocation>
</comment>
<dbReference type="InterPro" id="IPR013783">
    <property type="entry name" value="Ig-like_fold"/>
</dbReference>
<dbReference type="PANTHER" id="PTHR23303">
    <property type="entry name" value="CARBOXYPEPTIDASE REGULATORY REGION-CONTAINING"/>
    <property type="match status" value="1"/>
</dbReference>
<feature type="repeat" description="TPR" evidence="4">
    <location>
        <begin position="767"/>
        <end position="800"/>
    </location>
</feature>
<keyword evidence="2" id="KW-0964">Secreted</keyword>
<protein>
    <recommendedName>
        <fullName evidence="6">SD-repeat containing protein B domain-containing protein</fullName>
    </recommendedName>
</protein>
<dbReference type="GO" id="GO:0005576">
    <property type="term" value="C:extracellular region"/>
    <property type="evidence" value="ECO:0007669"/>
    <property type="project" value="UniProtKB-SubCell"/>
</dbReference>
<accession>A0A933MK85</accession>
<dbReference type="Pfam" id="PF17210">
    <property type="entry name" value="SdrD_B"/>
    <property type="match status" value="1"/>
</dbReference>
<dbReference type="Gene3D" id="1.25.40.10">
    <property type="entry name" value="Tetratricopeptide repeat domain"/>
    <property type="match status" value="1"/>
</dbReference>
<evidence type="ECO:0000313" key="8">
    <source>
        <dbReference type="Proteomes" id="UP000736328"/>
    </source>
</evidence>
<evidence type="ECO:0000256" key="4">
    <source>
        <dbReference type="PROSITE-ProRule" id="PRU00339"/>
    </source>
</evidence>
<organism evidence="7 8">
    <name type="scientific">candidate division TA06 bacterium</name>
    <dbReference type="NCBI Taxonomy" id="2250710"/>
    <lineage>
        <taxon>Bacteria</taxon>
        <taxon>Bacteria division TA06</taxon>
    </lineage>
</organism>
<dbReference type="InterPro" id="IPR051417">
    <property type="entry name" value="SDr/BOS_complex"/>
</dbReference>